<dbReference type="RefSeq" id="WP_368899234.1">
    <property type="nucleotide sequence ID" value="NZ_CAXOOS010000006.1"/>
</dbReference>
<reference evidence="2" key="1">
    <citation type="submission" date="2024-02" db="EMBL/GenBank/DDBJ databases">
        <authorList>
            <consortium name="Clinical and Environmental Microbiology Branch: Whole genome sequencing antimicrobial resistance pathogens in the healthcare setting"/>
        </authorList>
    </citation>
    <scope>NUCLEOTIDE SEQUENCE</scope>
    <source>
        <strain evidence="2">2023KU-00017</strain>
    </source>
</reference>
<proteinExistence type="predicted"/>
<keyword evidence="1" id="KW-1133">Transmembrane helix</keyword>
<sequence length="216" mass="24618">MRKPKEIASDILDIINQKDMGGFELFFYSAGKGLLDVGTDLGYMTYDFLDTENRWRNEGIRIRQAELFKRGISSEEIKTLITYIVKIFVSKIKNKSLTDIFAKITGRQTGKYVATAFIYGEVARVLAQRFIPRLLIRLGMVGVVSLAGTTSTSLYVSEDLSYRYPSIYSGLKNLGDLDLLYFLVRDYMDPFLEAIEINMKNKNDWDTLVAELINGI</sequence>
<evidence type="ECO:0000256" key="1">
    <source>
        <dbReference type="SAM" id="Phobius"/>
    </source>
</evidence>
<keyword evidence="1" id="KW-0472">Membrane</keyword>
<dbReference type="AlphaFoldDB" id="A0AAI9MR33"/>
<keyword evidence="1" id="KW-0812">Transmembrane</keyword>
<evidence type="ECO:0000313" key="2">
    <source>
        <dbReference type="EMBL" id="EMO9456188.1"/>
    </source>
</evidence>
<organism evidence="2">
    <name type="scientific">Morganella morganii</name>
    <name type="common">Proteus morganii</name>
    <dbReference type="NCBI Taxonomy" id="582"/>
    <lineage>
        <taxon>Bacteria</taxon>
        <taxon>Pseudomonadati</taxon>
        <taxon>Pseudomonadota</taxon>
        <taxon>Gammaproteobacteria</taxon>
        <taxon>Enterobacterales</taxon>
        <taxon>Morganellaceae</taxon>
        <taxon>Morganella</taxon>
    </lineage>
</organism>
<comment type="caution">
    <text evidence="2">The sequence shown here is derived from an EMBL/GenBank/DDBJ whole genome shotgun (WGS) entry which is preliminary data.</text>
</comment>
<gene>
    <name evidence="2" type="ORF">PN925_001552</name>
</gene>
<feature type="transmembrane region" description="Helical" evidence="1">
    <location>
        <begin position="134"/>
        <end position="156"/>
    </location>
</feature>
<name>A0AAI9MR33_MORMO</name>
<dbReference type="EMBL" id="ABKJEP030000014">
    <property type="protein sequence ID" value="EMO9456188.1"/>
    <property type="molecule type" value="Genomic_DNA"/>
</dbReference>
<accession>A0AAI9MR33</accession>
<protein>
    <submittedName>
        <fullName evidence="2">Uncharacterized protein</fullName>
    </submittedName>
</protein>